<keyword evidence="2" id="KW-1133">Transmembrane helix</keyword>
<evidence type="ECO:0000313" key="4">
    <source>
        <dbReference type="Proteomes" id="UP000195787"/>
    </source>
</evidence>
<keyword evidence="2" id="KW-0472">Membrane</keyword>
<evidence type="ECO:0000256" key="1">
    <source>
        <dbReference type="SAM" id="MobiDB-lite"/>
    </source>
</evidence>
<organism evidence="3 4">
    <name type="scientific">Agrococcus casei LMG 22410</name>
    <dbReference type="NCBI Taxonomy" id="1255656"/>
    <lineage>
        <taxon>Bacteria</taxon>
        <taxon>Bacillati</taxon>
        <taxon>Actinomycetota</taxon>
        <taxon>Actinomycetes</taxon>
        <taxon>Micrococcales</taxon>
        <taxon>Microbacteriaceae</taxon>
        <taxon>Agrococcus</taxon>
    </lineage>
</organism>
<keyword evidence="2" id="KW-0812">Transmembrane</keyword>
<proteinExistence type="predicted"/>
<dbReference type="AlphaFoldDB" id="A0A1R4EY40"/>
<reference evidence="3 4" key="1">
    <citation type="submission" date="2017-02" db="EMBL/GenBank/DDBJ databases">
        <authorList>
            <person name="Peterson S.W."/>
        </authorList>
    </citation>
    <scope>NUCLEOTIDE SEQUENCE [LARGE SCALE GENOMIC DNA]</scope>
    <source>
        <strain evidence="3 4">LMG 22410</strain>
    </source>
</reference>
<keyword evidence="4" id="KW-1185">Reference proteome</keyword>
<dbReference type="Proteomes" id="UP000195787">
    <property type="component" value="Unassembled WGS sequence"/>
</dbReference>
<feature type="region of interest" description="Disordered" evidence="1">
    <location>
        <begin position="102"/>
        <end position="124"/>
    </location>
</feature>
<evidence type="ECO:0000256" key="2">
    <source>
        <dbReference type="SAM" id="Phobius"/>
    </source>
</evidence>
<feature type="transmembrane region" description="Helical" evidence="2">
    <location>
        <begin position="159"/>
        <end position="178"/>
    </location>
</feature>
<dbReference type="EMBL" id="FUHU01000009">
    <property type="protein sequence ID" value="SJM48559.1"/>
    <property type="molecule type" value="Genomic_DNA"/>
</dbReference>
<feature type="transmembrane region" description="Helical" evidence="2">
    <location>
        <begin position="12"/>
        <end position="33"/>
    </location>
</feature>
<sequence>MSIAIATFARDWTGIAIATLGCIWLLFVVYAGLWRPRIDIDEHSVTIVNPLRTVGIPLSSLIHVDTKFSLTLITEFGRFPVACAPQPGAFAARKAAKRSTEEASSRAALDSGRRVGDIPGTESGDAAALVRDRWERYRDTHGDSAPDTDAFPPSRQRHVGTLVVMGVLPAIIVALSLIPG</sequence>
<dbReference type="RefSeq" id="WP_086990595.1">
    <property type="nucleotide sequence ID" value="NZ_FUHU01000009.1"/>
</dbReference>
<evidence type="ECO:0000313" key="3">
    <source>
        <dbReference type="EMBL" id="SJM48559.1"/>
    </source>
</evidence>
<accession>A0A1R4EY40</accession>
<gene>
    <name evidence="3" type="ORF">CZ674_01545</name>
</gene>
<name>A0A1R4EY40_9MICO</name>
<protein>
    <submittedName>
        <fullName evidence="3">Integral membrane protein</fullName>
    </submittedName>
</protein>
<dbReference type="OrthoDB" id="5148800at2"/>
<dbReference type="GeneID" id="303171887"/>